<dbReference type="PANTHER" id="PTHR44324">
    <property type="entry name" value="WD40 REPEAT DOMAIN 95"/>
    <property type="match status" value="1"/>
</dbReference>
<dbReference type="InterPro" id="IPR018247">
    <property type="entry name" value="EF_Hand_1_Ca_BS"/>
</dbReference>
<evidence type="ECO:0000256" key="1">
    <source>
        <dbReference type="ARBA" id="ARBA00022737"/>
    </source>
</evidence>
<dbReference type="SUPFAM" id="SSF50978">
    <property type="entry name" value="WD40 repeat-like"/>
    <property type="match status" value="2"/>
</dbReference>
<keyword evidence="3" id="KW-0853">WD repeat</keyword>
<organism evidence="6 7">
    <name type="scientific">Pythium insidiosum</name>
    <name type="common">Pythiosis disease agent</name>
    <dbReference type="NCBI Taxonomy" id="114742"/>
    <lineage>
        <taxon>Eukaryota</taxon>
        <taxon>Sar</taxon>
        <taxon>Stramenopiles</taxon>
        <taxon>Oomycota</taxon>
        <taxon>Peronosporomycetes</taxon>
        <taxon>Pythiales</taxon>
        <taxon>Pythiaceae</taxon>
        <taxon>Pythium</taxon>
    </lineage>
</organism>
<evidence type="ECO:0000259" key="5">
    <source>
        <dbReference type="PROSITE" id="PS50222"/>
    </source>
</evidence>
<dbReference type="InterPro" id="IPR001680">
    <property type="entry name" value="WD40_rpt"/>
</dbReference>
<dbReference type="PROSITE" id="PS00018">
    <property type="entry name" value="EF_HAND_1"/>
    <property type="match status" value="1"/>
</dbReference>
<dbReference type="InterPro" id="IPR015943">
    <property type="entry name" value="WD40/YVTN_repeat-like_dom_sf"/>
</dbReference>
<dbReference type="Gene3D" id="2.130.10.10">
    <property type="entry name" value="YVTN repeat-like/Quinoprotein amine dehydrogenase"/>
    <property type="match status" value="3"/>
</dbReference>
<feature type="region of interest" description="Disordered" evidence="4">
    <location>
        <begin position="679"/>
        <end position="705"/>
    </location>
</feature>
<protein>
    <recommendedName>
        <fullName evidence="5">EF-hand domain-containing protein</fullName>
    </recommendedName>
</protein>
<evidence type="ECO:0000313" key="6">
    <source>
        <dbReference type="EMBL" id="KAJ0403464.1"/>
    </source>
</evidence>
<proteinExistence type="predicted"/>
<dbReference type="SMART" id="SM00320">
    <property type="entry name" value="WD40"/>
    <property type="match status" value="8"/>
</dbReference>
<feature type="region of interest" description="Disordered" evidence="4">
    <location>
        <begin position="1337"/>
        <end position="1356"/>
    </location>
</feature>
<dbReference type="InterPro" id="IPR036322">
    <property type="entry name" value="WD40_repeat_dom_sf"/>
</dbReference>
<keyword evidence="7" id="KW-1185">Reference proteome</keyword>
<evidence type="ECO:0000256" key="3">
    <source>
        <dbReference type="PROSITE-ProRule" id="PRU00221"/>
    </source>
</evidence>
<keyword evidence="2" id="KW-0106">Calcium</keyword>
<dbReference type="InterPro" id="IPR011992">
    <property type="entry name" value="EF-hand-dom_pair"/>
</dbReference>
<feature type="repeat" description="WD" evidence="3">
    <location>
        <begin position="863"/>
        <end position="903"/>
    </location>
</feature>
<reference evidence="6" key="1">
    <citation type="submission" date="2021-12" db="EMBL/GenBank/DDBJ databases">
        <title>Prjna785345.</title>
        <authorList>
            <person name="Rujirawat T."/>
            <person name="Krajaejun T."/>
        </authorList>
    </citation>
    <scope>NUCLEOTIDE SEQUENCE</scope>
    <source>
        <strain evidence="6">Pi057C3</strain>
    </source>
</reference>
<feature type="region of interest" description="Disordered" evidence="4">
    <location>
        <begin position="1492"/>
        <end position="1535"/>
    </location>
</feature>
<feature type="compositionally biased region" description="Gly residues" evidence="4">
    <location>
        <begin position="313"/>
        <end position="334"/>
    </location>
</feature>
<feature type="compositionally biased region" description="Gly residues" evidence="4">
    <location>
        <begin position="115"/>
        <end position="155"/>
    </location>
</feature>
<feature type="compositionally biased region" description="Low complexity" evidence="4">
    <location>
        <begin position="679"/>
        <end position="691"/>
    </location>
</feature>
<dbReference type="PANTHER" id="PTHR44324:SF4">
    <property type="entry name" value="WD40 REPEAT DOMAIN 95"/>
    <property type="match status" value="1"/>
</dbReference>
<feature type="region of interest" description="Disordered" evidence="4">
    <location>
        <begin position="1134"/>
        <end position="1157"/>
    </location>
</feature>
<dbReference type="GO" id="GO:0005509">
    <property type="term" value="F:calcium ion binding"/>
    <property type="evidence" value="ECO:0007669"/>
    <property type="project" value="InterPro"/>
</dbReference>
<gene>
    <name evidence="6" type="ORF">P43SY_001572</name>
</gene>
<evidence type="ECO:0000256" key="4">
    <source>
        <dbReference type="SAM" id="MobiDB-lite"/>
    </source>
</evidence>
<sequence>MNRSKRRSATVFSRDEIGVEQLQSLKEKFADGDLNEKEFVSLFREIIDASLSETQLTELFQKIDANSDGTVDWDELTNYMFLSGSDNASEFIGDDSNAVYETFQPEKLGDAPLGDGSGGSGSGSSSGMGGAGSASGSGHGGASSAGGGGAAGSAGGSTMSDSSALRPQYHHKDLITRVIQLDRPYLYVTASKDGSVRTWNGNTMQFQSVITTGKNWLTDCCVMRRSNRLAVASMNRTLGFYDLNSNALIGEITEYSKRQCIPLCLEYVEKPSDDREALVIGDDTGGITVMTCSDQWLACDGRSSSNTAVAAAGGSGAGGNTGSGNAGSGSVVGGSSGGSGAASGGATNAAGSASLEAQGFLSRTKFKKHTDWVTRVKWVNDIRAIVATSLDTNISIIDIDRMVVKFEYNRHKKGVFDLVWCSSTRLIASCGMERDISIWNPYSSQRAVATLRGHTSSVLHLASDDDNYQIISVASDNTFKVWDVRNHRCLQTWVDRHKSTGGAENRISALLFDAKSPGLVSATTHLTRWPFKVSSDEEEEDHGKERPMCVASYNGVFHQIVTAEMSADSVVKTWSAETGDEICAFANAHGQSPVTAISFDYPGRRLLTGGHDGAMIKMWNFSNGALVKQFLKHEDRKPGPGASSAVGAMTAASSGMSSALSSTAASALDDLSFLGIDTSSSGSASDGAPSKAGKDRAADAGSAALSTLSPRRRKVRDIRLLPPTFGIDWEGRRNAAGLAQYTELPSPTRKVLHPKGGEDTDDREPVYPRETFHRRSTVGTVDGLKAGDAPAAALSTYREKEVTSILDIERNLRVGMGDYICQRFVCSVGWDRNIFIWADKNDESEALPIHVLPNPKTLASNPTKCHASDILALVYIPPAYIATAGLDGKILLWSINSGDFLAKVYQSPVGSIDTMFYASKIEMLFASGEAGQLVCIDRSMTPQAVIRLEHPNDEGVTAVRGDKTNTHLVTGDAAGHLKLWDLAIAADHDGLVLDLCCQWRPAPAHAASARILGVDFVEHVRVTEPYLLVSCANGDVTLWTLDGVQIGIFGRHRSWQLGRPSTYLSATSSCIWPEVDERSSSQTSSMKQFVRCFTIAVLNGPNESARESFLLEDSMPKPGEVWVCVSGHRARAGNASAKKQDADAHSAPSGAGNDATPAVFRRSSHQNRSMHSVHGLLDAAGPNNPSDGSTTSLSSSSSSSAGSTLASIAVLLQRLADIAADITDVITIAKVTRGEISCWDGFGHKPPVLRVIEMSEFVRKAGWVKQGLLSQYIGRMFVNDQAFFRVNAVSLTSLDPLKPERKSFALMDTHGQDHAVRPLNEAISMARLKVRDTLLQLHHQQQQQPPPQHATAPFKSLHGGARSKRLVVLSGVLQSSMARIPVPPPSAAAPSNAAAVGSPQAEANANAAMAPESLGLRAASLPPASSATTPTSLLPSLPTLRLREKRAMGGQLPKRSSVRIRHDQSVDFRRVHAPEDIPKSFRAVLQQRWQPVAAHSSASPNNNNSNSSNAVGPSVVARRASRGPPTGRLDGIIPE</sequence>
<feature type="region of interest" description="Disordered" evidence="4">
    <location>
        <begin position="107"/>
        <end position="164"/>
    </location>
</feature>
<feature type="region of interest" description="Disordered" evidence="4">
    <location>
        <begin position="310"/>
        <end position="334"/>
    </location>
</feature>
<feature type="repeat" description="WD" evidence="3">
    <location>
        <begin position="451"/>
        <end position="492"/>
    </location>
</feature>
<evidence type="ECO:0000313" key="7">
    <source>
        <dbReference type="Proteomes" id="UP001209570"/>
    </source>
</evidence>
<dbReference type="PROSITE" id="PS50294">
    <property type="entry name" value="WD_REPEATS_REGION"/>
    <property type="match status" value="1"/>
</dbReference>
<dbReference type="SUPFAM" id="SSF47473">
    <property type="entry name" value="EF-hand"/>
    <property type="match status" value="1"/>
</dbReference>
<dbReference type="InterPro" id="IPR002048">
    <property type="entry name" value="EF_hand_dom"/>
</dbReference>
<dbReference type="Proteomes" id="UP001209570">
    <property type="component" value="Unassembled WGS sequence"/>
</dbReference>
<feature type="domain" description="EF-hand" evidence="5">
    <location>
        <begin position="51"/>
        <end position="86"/>
    </location>
</feature>
<keyword evidence="1" id="KW-0677">Repeat</keyword>
<comment type="caution">
    <text evidence="6">The sequence shown here is derived from an EMBL/GenBank/DDBJ whole genome shotgun (WGS) entry which is preliminary data.</text>
</comment>
<accession>A0AAD5Q7N9</accession>
<feature type="repeat" description="WD" evidence="3">
    <location>
        <begin position="408"/>
        <end position="449"/>
    </location>
</feature>
<dbReference type="Gene3D" id="1.10.238.10">
    <property type="entry name" value="EF-hand"/>
    <property type="match status" value="1"/>
</dbReference>
<dbReference type="Pfam" id="PF00400">
    <property type="entry name" value="WD40"/>
    <property type="match status" value="4"/>
</dbReference>
<feature type="compositionally biased region" description="Low complexity" evidence="4">
    <location>
        <begin position="1188"/>
        <end position="1200"/>
    </location>
</feature>
<feature type="region of interest" description="Disordered" evidence="4">
    <location>
        <begin position="1175"/>
        <end position="1200"/>
    </location>
</feature>
<dbReference type="EMBL" id="JAKCXM010000081">
    <property type="protein sequence ID" value="KAJ0403464.1"/>
    <property type="molecule type" value="Genomic_DNA"/>
</dbReference>
<evidence type="ECO:0000256" key="2">
    <source>
        <dbReference type="ARBA" id="ARBA00022837"/>
    </source>
</evidence>
<dbReference type="InterPro" id="IPR051242">
    <property type="entry name" value="WD-EF-hand_domain"/>
</dbReference>
<name>A0AAD5Q7N9_PYTIN</name>
<feature type="compositionally biased region" description="Low complexity" evidence="4">
    <location>
        <begin position="1492"/>
        <end position="1517"/>
    </location>
</feature>
<dbReference type="PROSITE" id="PS50222">
    <property type="entry name" value="EF_HAND_2"/>
    <property type="match status" value="1"/>
</dbReference>
<dbReference type="PROSITE" id="PS50082">
    <property type="entry name" value="WD_REPEATS_2"/>
    <property type="match status" value="3"/>
</dbReference>